<organism evidence="3">
    <name type="scientific">Strongyloides stercoralis</name>
    <name type="common">Threadworm</name>
    <dbReference type="NCBI Taxonomy" id="6248"/>
    <lineage>
        <taxon>Eukaryota</taxon>
        <taxon>Metazoa</taxon>
        <taxon>Ecdysozoa</taxon>
        <taxon>Nematoda</taxon>
        <taxon>Chromadorea</taxon>
        <taxon>Rhabditida</taxon>
        <taxon>Tylenchina</taxon>
        <taxon>Panagrolaimomorpha</taxon>
        <taxon>Strongyloidoidea</taxon>
        <taxon>Strongyloididae</taxon>
        <taxon>Strongyloides</taxon>
    </lineage>
</organism>
<dbReference type="SUPFAM" id="SSF53098">
    <property type="entry name" value="Ribonuclease H-like"/>
    <property type="match status" value="1"/>
</dbReference>
<accession>A0A0K0ETN2</accession>
<dbReference type="InterPro" id="IPR036397">
    <property type="entry name" value="RNaseH_sf"/>
</dbReference>
<evidence type="ECO:0000313" key="3">
    <source>
        <dbReference type="WBParaSite" id="SSTP_0001280800.1"/>
    </source>
</evidence>
<dbReference type="Gene3D" id="1.10.340.70">
    <property type="match status" value="1"/>
</dbReference>
<dbReference type="AlphaFoldDB" id="A0A0K0ETN2"/>
<dbReference type="EC" id="2.7.7.49" evidence="1"/>
<dbReference type="Pfam" id="PF17921">
    <property type="entry name" value="Integrase_H2C2"/>
    <property type="match status" value="1"/>
</dbReference>
<dbReference type="Gene3D" id="3.30.420.10">
    <property type="entry name" value="Ribonuclease H-like superfamily/Ribonuclease H"/>
    <property type="match status" value="1"/>
</dbReference>
<dbReference type="WBParaSite" id="SSTP_0001280800.1">
    <property type="protein sequence ID" value="SSTP_0001280800.1"/>
    <property type="gene ID" value="SSTP_0001280800"/>
</dbReference>
<name>A0A0K0ETN2_STRER</name>
<reference evidence="3" key="1">
    <citation type="submission" date="2015-08" db="UniProtKB">
        <authorList>
            <consortium name="WormBaseParasite"/>
        </authorList>
    </citation>
    <scope>IDENTIFICATION</scope>
</reference>
<protein>
    <recommendedName>
        <fullName evidence="1">RNA-directed DNA polymerase</fullName>
        <ecNumber evidence="1">2.7.7.49</ecNumber>
    </recommendedName>
</protein>
<proteinExistence type="predicted"/>
<dbReference type="InterPro" id="IPR001584">
    <property type="entry name" value="Integrase_cat-core"/>
</dbReference>
<evidence type="ECO:0000256" key="1">
    <source>
        <dbReference type="ARBA" id="ARBA00012493"/>
    </source>
</evidence>
<evidence type="ECO:0000259" key="2">
    <source>
        <dbReference type="PROSITE" id="PS50994"/>
    </source>
</evidence>
<dbReference type="GO" id="GO:0003964">
    <property type="term" value="F:RNA-directed DNA polymerase activity"/>
    <property type="evidence" value="ECO:0007669"/>
    <property type="project" value="UniProtKB-EC"/>
</dbReference>
<dbReference type="InterPro" id="IPR012337">
    <property type="entry name" value="RNaseH-like_sf"/>
</dbReference>
<dbReference type="PROSITE" id="PS50994">
    <property type="entry name" value="INTEGRASE"/>
    <property type="match status" value="1"/>
</dbReference>
<feature type="domain" description="Integrase catalytic" evidence="2">
    <location>
        <begin position="86"/>
        <end position="246"/>
    </location>
</feature>
<dbReference type="PANTHER" id="PTHR37984:SF5">
    <property type="entry name" value="PROTEIN NYNRIN-LIKE"/>
    <property type="match status" value="1"/>
</dbReference>
<dbReference type="GO" id="GO:0015074">
    <property type="term" value="P:DNA integration"/>
    <property type="evidence" value="ECO:0007669"/>
    <property type="project" value="InterPro"/>
</dbReference>
<dbReference type="InterPro" id="IPR041588">
    <property type="entry name" value="Integrase_H2C2"/>
</dbReference>
<dbReference type="STRING" id="6248.A0A0K0ETN2"/>
<dbReference type="GO" id="GO:0003676">
    <property type="term" value="F:nucleic acid binding"/>
    <property type="evidence" value="ECO:0007669"/>
    <property type="project" value="InterPro"/>
</dbReference>
<dbReference type="PANTHER" id="PTHR37984">
    <property type="entry name" value="PROTEIN CBG26694"/>
    <property type="match status" value="1"/>
</dbReference>
<sequence length="391" mass="45166">MKLRHLTNLVNQISWKRGENTRKKILQLAHDKNGHFGYKKMKQLIESRVNDIDDLSNKIKLYIKDCEVCQRRNICMKRIPEYKSVIFESPGQNLCADIMGPVTPVAADGTKYVLSVMDSFSRYCYIIPLKSYNFDELAPALMNKVFCYHGFPKTLRTDGGGNFRSDEFQKWLNKLNIIHEMSSPHHSEGNCLVERSFKWIADTVAKIARERPTLWPDFLPMVMFNYNSTVNSTTGSSPFLLTHLREPNCYLDQFLGTYSTGIFDSSRTTYDMLEKAAIIRKTAKEAMEATRNIENKKYKYDSIPKFESDDLILIKNADSDKDVGSKFKLLYQGPFMVIQQKGERIYYKKSKNGKTLCAHISNVKPYFKGCFDDYLSNIQKDAYSGKGEVRF</sequence>
<dbReference type="Pfam" id="PF00665">
    <property type="entry name" value="rve"/>
    <property type="match status" value="1"/>
</dbReference>
<dbReference type="InterPro" id="IPR050951">
    <property type="entry name" value="Retrovirus_Pol_polyprotein"/>
</dbReference>